<dbReference type="InterPro" id="IPR050491">
    <property type="entry name" value="AmpC-like"/>
</dbReference>
<dbReference type="SUPFAM" id="SSF56601">
    <property type="entry name" value="beta-lactamase/transpeptidase-like"/>
    <property type="match status" value="1"/>
</dbReference>
<evidence type="ECO:0000313" key="2">
    <source>
        <dbReference type="EMBL" id="WDD96719.1"/>
    </source>
</evidence>
<evidence type="ECO:0000313" key="3">
    <source>
        <dbReference type="Proteomes" id="UP000032568"/>
    </source>
</evidence>
<keyword evidence="3" id="KW-1185">Reference proteome</keyword>
<feature type="domain" description="Beta-lactamase-related" evidence="1">
    <location>
        <begin position="43"/>
        <end position="332"/>
    </location>
</feature>
<reference evidence="2 3" key="2">
    <citation type="journal article" date="2022" name="Mar. Drugs">
        <title>Bioassay-Guided Fractionation Leads to the Detection of Cholic Acid Generated by the Rare Thalassomonas sp.</title>
        <authorList>
            <person name="Pheiffer F."/>
            <person name="Schneider Y.K."/>
            <person name="Hansen E.H."/>
            <person name="Andersen J.H."/>
            <person name="Isaksson J."/>
            <person name="Busche T."/>
            <person name="R C."/>
            <person name="Kalinowski J."/>
            <person name="Zyl L.V."/>
            <person name="Trindade M."/>
        </authorList>
    </citation>
    <scope>NUCLEOTIDE SEQUENCE [LARGE SCALE GENOMIC DNA]</scope>
    <source>
        <strain evidence="2 3">A5K-106</strain>
    </source>
</reference>
<dbReference type="AlphaFoldDB" id="A0AAE9YLV3"/>
<dbReference type="Proteomes" id="UP000032568">
    <property type="component" value="Chromosome"/>
</dbReference>
<dbReference type="RefSeq" id="WP_274055064.1">
    <property type="nucleotide sequence ID" value="NZ_CP059735.1"/>
</dbReference>
<dbReference type="PANTHER" id="PTHR46825:SF9">
    <property type="entry name" value="BETA-LACTAMASE-RELATED DOMAIN-CONTAINING PROTEIN"/>
    <property type="match status" value="1"/>
</dbReference>
<evidence type="ECO:0000259" key="1">
    <source>
        <dbReference type="Pfam" id="PF00144"/>
    </source>
</evidence>
<accession>A0AAE9YLV3</accession>
<dbReference type="EMBL" id="CP059735">
    <property type="protein sequence ID" value="WDD96719.1"/>
    <property type="molecule type" value="Genomic_DNA"/>
</dbReference>
<dbReference type="Pfam" id="PF00144">
    <property type="entry name" value="Beta-lactamase"/>
    <property type="match status" value="1"/>
</dbReference>
<dbReference type="KEGG" id="tact:SG35_015175"/>
<reference evidence="2 3" key="1">
    <citation type="journal article" date="2015" name="Genome Announc.">
        <title>Draft Genome Sequences of Marine Isolates of Thalassomonas viridans and Thalassomonas actiniarum.</title>
        <authorList>
            <person name="Olonade I."/>
            <person name="van Zyl L.J."/>
            <person name="Trindade M."/>
        </authorList>
    </citation>
    <scope>NUCLEOTIDE SEQUENCE [LARGE SCALE GENOMIC DNA]</scope>
    <source>
        <strain evidence="2 3">A5K-106</strain>
    </source>
</reference>
<protein>
    <submittedName>
        <fullName evidence="2">Beta-lactamase family protein</fullName>
    </submittedName>
</protein>
<organism evidence="2 3">
    <name type="scientific">Thalassomonas actiniarum</name>
    <dbReference type="NCBI Taxonomy" id="485447"/>
    <lineage>
        <taxon>Bacteria</taxon>
        <taxon>Pseudomonadati</taxon>
        <taxon>Pseudomonadota</taxon>
        <taxon>Gammaproteobacteria</taxon>
        <taxon>Alteromonadales</taxon>
        <taxon>Colwelliaceae</taxon>
        <taxon>Thalassomonas</taxon>
    </lineage>
</organism>
<sequence length="352" mass="39934">MNKTRVNYIVCIITLFFISLSLNAEMLTSKKEIDDYLISEDYSGVFIAVRDGKVLHEGGYGYANVEKKRKFKTSDQFRIGSLTKDFTVLLVIKLIDDGRIKSLSDPVTKYLPHLNIDGRITIEHLIKHRSGIPELLALVDIKKHYTVDELLNLIKAQDLAFQPGVGEAYSNSNYILLGAIIEKATGRTYWENIQTHIFTPLGMVNTSVNFLNLSTLNTQENSHSIGYIYSGDTLKRASHMEMAIPYAAGAYSSNLPDLKRWIDSLLNESLISQRQRNVIFEKSFGFDWEEWQVGGMNVYSHAGGIFGFSAFIAVMPGQKNSYMVFLSNTQDQYLNLKRHSKNIFLKSIQRAM</sequence>
<dbReference type="InterPro" id="IPR001466">
    <property type="entry name" value="Beta-lactam-related"/>
</dbReference>
<name>A0AAE9YLV3_9GAMM</name>
<dbReference type="Gene3D" id="3.40.710.10">
    <property type="entry name" value="DD-peptidase/beta-lactamase superfamily"/>
    <property type="match status" value="1"/>
</dbReference>
<proteinExistence type="predicted"/>
<gene>
    <name evidence="2" type="ORF">SG35_015175</name>
</gene>
<dbReference type="InterPro" id="IPR012338">
    <property type="entry name" value="Beta-lactam/transpept-like"/>
</dbReference>
<dbReference type="PANTHER" id="PTHR46825">
    <property type="entry name" value="D-ALANYL-D-ALANINE-CARBOXYPEPTIDASE/ENDOPEPTIDASE AMPH"/>
    <property type="match status" value="1"/>
</dbReference>